<reference evidence="2 3" key="1">
    <citation type="submission" date="2019-07" db="EMBL/GenBank/DDBJ databases">
        <title>Whole genome shotgun sequence of Microvirga aerophila NBRC 106136.</title>
        <authorList>
            <person name="Hosoyama A."/>
            <person name="Uohara A."/>
            <person name="Ohji S."/>
            <person name="Ichikawa N."/>
        </authorList>
    </citation>
    <scope>NUCLEOTIDE SEQUENCE [LARGE SCALE GENOMIC DNA]</scope>
    <source>
        <strain evidence="2 3">NBRC 106136</strain>
    </source>
</reference>
<organism evidence="2 3">
    <name type="scientific">Microvirga aerophila</name>
    <dbReference type="NCBI Taxonomy" id="670291"/>
    <lineage>
        <taxon>Bacteria</taxon>
        <taxon>Pseudomonadati</taxon>
        <taxon>Pseudomonadota</taxon>
        <taxon>Alphaproteobacteria</taxon>
        <taxon>Hyphomicrobiales</taxon>
        <taxon>Methylobacteriaceae</taxon>
        <taxon>Microvirga</taxon>
    </lineage>
</organism>
<feature type="region of interest" description="Disordered" evidence="1">
    <location>
        <begin position="157"/>
        <end position="189"/>
    </location>
</feature>
<evidence type="ECO:0000313" key="3">
    <source>
        <dbReference type="Proteomes" id="UP000321085"/>
    </source>
</evidence>
<evidence type="ECO:0000256" key="1">
    <source>
        <dbReference type="SAM" id="MobiDB-lite"/>
    </source>
</evidence>
<proteinExistence type="predicted"/>
<dbReference type="AlphaFoldDB" id="A0A512C457"/>
<dbReference type="Proteomes" id="UP000321085">
    <property type="component" value="Unassembled WGS sequence"/>
</dbReference>
<feature type="compositionally biased region" description="Basic and acidic residues" evidence="1">
    <location>
        <begin position="175"/>
        <end position="189"/>
    </location>
</feature>
<name>A0A512C457_9HYPH</name>
<accession>A0A512C457</accession>
<keyword evidence="3" id="KW-1185">Reference proteome</keyword>
<sequence length="189" mass="20262">MGSLRDVNASRLSKTLQSRGDIHAVAEEVVAAHYHVTDMHPDPESKALLIWLILINGYERVLHFDSTPNGINGAGEFGQNAVTSSISDPATMFSDEPVHDLAMSGQDPDGCILILAHQTRVACHISRKDSSQPPLDPVLLQTHGALGVSPDPILLVPAEGVQPGSEIGQHPAAKLRQDRTEKTRRSGSS</sequence>
<evidence type="ECO:0000313" key="2">
    <source>
        <dbReference type="EMBL" id="GEO18996.1"/>
    </source>
</evidence>
<gene>
    <name evidence="2" type="ORF">MAE02_66920</name>
</gene>
<comment type="caution">
    <text evidence="2">The sequence shown here is derived from an EMBL/GenBank/DDBJ whole genome shotgun (WGS) entry which is preliminary data.</text>
</comment>
<dbReference type="EMBL" id="BJYU01000290">
    <property type="protein sequence ID" value="GEO18996.1"/>
    <property type="molecule type" value="Genomic_DNA"/>
</dbReference>
<protein>
    <submittedName>
        <fullName evidence="2">Uncharacterized protein</fullName>
    </submittedName>
</protein>